<name>A0A0G0BHZ5_9BACT</name>
<reference evidence="3 4" key="1">
    <citation type="journal article" date="2015" name="Nature">
        <title>rRNA introns, odd ribosomes, and small enigmatic genomes across a large radiation of phyla.</title>
        <authorList>
            <person name="Brown C.T."/>
            <person name="Hug L.A."/>
            <person name="Thomas B.C."/>
            <person name="Sharon I."/>
            <person name="Castelle C.J."/>
            <person name="Singh A."/>
            <person name="Wilkins M.J."/>
            <person name="Williams K.H."/>
            <person name="Banfield J.F."/>
        </authorList>
    </citation>
    <scope>NUCLEOTIDE SEQUENCE [LARGE SCALE GENOMIC DNA]</scope>
</reference>
<dbReference type="SUPFAM" id="SSF55811">
    <property type="entry name" value="Nudix"/>
    <property type="match status" value="1"/>
</dbReference>
<dbReference type="EMBL" id="LBOG01000001">
    <property type="protein sequence ID" value="KKP30647.1"/>
    <property type="molecule type" value="Genomic_DNA"/>
</dbReference>
<dbReference type="GO" id="GO:0016787">
    <property type="term" value="F:hydrolase activity"/>
    <property type="evidence" value="ECO:0007669"/>
    <property type="project" value="UniProtKB-KW"/>
</dbReference>
<evidence type="ECO:0000313" key="3">
    <source>
        <dbReference type="EMBL" id="KKP30647.1"/>
    </source>
</evidence>
<dbReference type="AlphaFoldDB" id="A0A0G0BHZ5"/>
<dbReference type="PROSITE" id="PS00893">
    <property type="entry name" value="NUDIX_BOX"/>
    <property type="match status" value="1"/>
</dbReference>
<dbReference type="Pfam" id="PF00293">
    <property type="entry name" value="NUDIX"/>
    <property type="match status" value="1"/>
</dbReference>
<dbReference type="InterPro" id="IPR000086">
    <property type="entry name" value="NUDIX_hydrolase_dom"/>
</dbReference>
<keyword evidence="1" id="KW-0378">Hydrolase</keyword>
<dbReference type="PROSITE" id="PS51462">
    <property type="entry name" value="NUDIX"/>
    <property type="match status" value="1"/>
</dbReference>
<dbReference type="InterPro" id="IPR020084">
    <property type="entry name" value="NUDIX_hydrolase_CS"/>
</dbReference>
<dbReference type="Proteomes" id="UP000034934">
    <property type="component" value="Unassembled WGS sequence"/>
</dbReference>
<proteinExistence type="predicted"/>
<dbReference type="InterPro" id="IPR015797">
    <property type="entry name" value="NUDIX_hydrolase-like_dom_sf"/>
</dbReference>
<protein>
    <submittedName>
        <fullName evidence="3">MutT/Nudix</fullName>
    </submittedName>
</protein>
<evidence type="ECO:0000313" key="4">
    <source>
        <dbReference type="Proteomes" id="UP000034934"/>
    </source>
</evidence>
<gene>
    <name evidence="3" type="ORF">UR19_C0001G0031</name>
</gene>
<comment type="caution">
    <text evidence="3">The sequence shown here is derived from an EMBL/GenBank/DDBJ whole genome shotgun (WGS) entry which is preliminary data.</text>
</comment>
<feature type="domain" description="Nudix hydrolase" evidence="2">
    <location>
        <begin position="9"/>
        <end position="132"/>
    </location>
</feature>
<accession>A0A0G0BHZ5</accession>
<dbReference type="Gene3D" id="3.90.79.10">
    <property type="entry name" value="Nucleoside Triphosphate Pyrophosphohydrolase"/>
    <property type="match status" value="1"/>
</dbReference>
<sequence length="141" mass="15975">MDLSIKLENTTLYIRVAALIKGLNGYLFEKSSKGYIFTVGGKVKLNESSLEAVIREVEEELGFTPKDLKLRATLENFYSNNGENVHEICFVYEVGDSYQLAIPENFIEVSVEDINNHDVRPKPIIELIQNTDTSFKSIIVK</sequence>
<evidence type="ECO:0000256" key="1">
    <source>
        <dbReference type="ARBA" id="ARBA00022801"/>
    </source>
</evidence>
<evidence type="ECO:0000259" key="2">
    <source>
        <dbReference type="PROSITE" id="PS51462"/>
    </source>
</evidence>
<organism evidence="3 4">
    <name type="scientific">Candidatus Nomurabacteria bacterium GW2011_GWF1_31_48</name>
    <dbReference type="NCBI Taxonomy" id="1618767"/>
    <lineage>
        <taxon>Bacteria</taxon>
        <taxon>Candidatus Nomuraibacteriota</taxon>
    </lineage>
</organism>